<comment type="caution">
    <text evidence="5">The sequence shown here is derived from an EMBL/GenBank/DDBJ whole genome shotgun (WGS) entry which is preliminary data.</text>
</comment>
<organism evidence="5 6">
    <name type="scientific">Thalassobaculum fulvum</name>
    <dbReference type="NCBI Taxonomy" id="1633335"/>
    <lineage>
        <taxon>Bacteria</taxon>
        <taxon>Pseudomonadati</taxon>
        <taxon>Pseudomonadota</taxon>
        <taxon>Alphaproteobacteria</taxon>
        <taxon>Rhodospirillales</taxon>
        <taxon>Thalassobaculaceae</taxon>
        <taxon>Thalassobaculum</taxon>
    </lineage>
</organism>
<dbReference type="Pfam" id="PF07883">
    <property type="entry name" value="Cupin_2"/>
    <property type="match status" value="1"/>
</dbReference>
<evidence type="ECO:0000313" key="6">
    <source>
        <dbReference type="Proteomes" id="UP000630353"/>
    </source>
</evidence>
<dbReference type="InterPro" id="IPR014710">
    <property type="entry name" value="RmlC-like_jellyroll"/>
</dbReference>
<evidence type="ECO:0000256" key="1">
    <source>
        <dbReference type="ARBA" id="ARBA00022964"/>
    </source>
</evidence>
<dbReference type="Proteomes" id="UP000630353">
    <property type="component" value="Unassembled WGS sequence"/>
</dbReference>
<dbReference type="PANTHER" id="PTHR41517">
    <property type="entry name" value="1,2-DIOXYGENASE PROTEIN-RELATED"/>
    <property type="match status" value="1"/>
</dbReference>
<name>A0A918XMV0_9PROT</name>
<evidence type="ECO:0000256" key="3">
    <source>
        <dbReference type="SAM" id="MobiDB-lite"/>
    </source>
</evidence>
<dbReference type="GO" id="GO:0051213">
    <property type="term" value="F:dioxygenase activity"/>
    <property type="evidence" value="ECO:0007669"/>
    <property type="project" value="UniProtKB-KW"/>
</dbReference>
<feature type="region of interest" description="Disordered" evidence="3">
    <location>
        <begin position="1"/>
        <end position="25"/>
    </location>
</feature>
<keyword evidence="1" id="KW-0223">Dioxygenase</keyword>
<keyword evidence="2" id="KW-0560">Oxidoreductase</keyword>
<dbReference type="PANTHER" id="PTHR41517:SF1">
    <property type="entry name" value="CUPIN"/>
    <property type="match status" value="1"/>
</dbReference>
<accession>A0A918XMV0</accession>
<keyword evidence="6" id="KW-1185">Reference proteome</keyword>
<dbReference type="InterPro" id="IPR011051">
    <property type="entry name" value="RmlC_Cupin_sf"/>
</dbReference>
<dbReference type="EMBL" id="BMZS01000001">
    <property type="protein sequence ID" value="GHD38877.1"/>
    <property type="molecule type" value="Genomic_DNA"/>
</dbReference>
<dbReference type="Gene3D" id="2.60.120.10">
    <property type="entry name" value="Jelly Rolls"/>
    <property type="match status" value="2"/>
</dbReference>
<sequence length="321" mass="33627">MSRTASAQPSELPRTGALMGDPPTAAATPAQARARFFNSGNAFNLKLAAVPRARFDAARDAAMAGDAATGAYAMDQSAALGCGFPATTPLVLARYLRVNPSETLATGFAASGEVHYVIAGNGETKIAGETMAWGPGDVMVLPGGGPVEHRATGPDAAILWTVTNEPALAFERLCPPAPGTAAIDPVHYPAAEIDRQVAVLQAMPMAADQAGVALIFSGERTADSRNAMPSLTLALNTLPPGEHQRAHRHNAAAITLCIEGEDCFSTIDGHRIDWSPFSTMVTPPGEVHSHHNGGPRGARFLIVQDGGWHYHARTMGFTFEE</sequence>
<evidence type="ECO:0000259" key="4">
    <source>
        <dbReference type="Pfam" id="PF07883"/>
    </source>
</evidence>
<reference evidence="5" key="1">
    <citation type="journal article" date="2014" name="Int. J. Syst. Evol. Microbiol.">
        <title>Complete genome sequence of Corynebacterium casei LMG S-19264T (=DSM 44701T), isolated from a smear-ripened cheese.</title>
        <authorList>
            <consortium name="US DOE Joint Genome Institute (JGI-PGF)"/>
            <person name="Walter F."/>
            <person name="Albersmeier A."/>
            <person name="Kalinowski J."/>
            <person name="Ruckert C."/>
        </authorList>
    </citation>
    <scope>NUCLEOTIDE SEQUENCE</scope>
    <source>
        <strain evidence="5">KCTC 42651</strain>
    </source>
</reference>
<proteinExistence type="predicted"/>
<evidence type="ECO:0000313" key="5">
    <source>
        <dbReference type="EMBL" id="GHD38877.1"/>
    </source>
</evidence>
<gene>
    <name evidence="5" type="ORF">GCM10017083_00140</name>
</gene>
<evidence type="ECO:0000256" key="2">
    <source>
        <dbReference type="ARBA" id="ARBA00023002"/>
    </source>
</evidence>
<dbReference type="AlphaFoldDB" id="A0A918XMV0"/>
<dbReference type="RefSeq" id="WP_189986871.1">
    <property type="nucleotide sequence ID" value="NZ_BMZS01000001.1"/>
</dbReference>
<reference evidence="5" key="2">
    <citation type="submission" date="2020-09" db="EMBL/GenBank/DDBJ databases">
        <authorList>
            <person name="Sun Q."/>
            <person name="Kim S."/>
        </authorList>
    </citation>
    <scope>NUCLEOTIDE SEQUENCE</scope>
    <source>
        <strain evidence="5">KCTC 42651</strain>
    </source>
</reference>
<dbReference type="SUPFAM" id="SSF51182">
    <property type="entry name" value="RmlC-like cupins"/>
    <property type="match status" value="1"/>
</dbReference>
<protein>
    <recommendedName>
        <fullName evidence="4">Cupin type-2 domain-containing protein</fullName>
    </recommendedName>
</protein>
<feature type="domain" description="Cupin type-2" evidence="4">
    <location>
        <begin position="237"/>
        <end position="303"/>
    </location>
</feature>
<dbReference type="InterPro" id="IPR047183">
    <property type="entry name" value="GDO-like"/>
</dbReference>
<dbReference type="InterPro" id="IPR013096">
    <property type="entry name" value="Cupin_2"/>
</dbReference>